<dbReference type="EMBL" id="VBWP01000012">
    <property type="protein sequence ID" value="TLG71410.1"/>
    <property type="molecule type" value="Genomic_DNA"/>
</dbReference>
<keyword evidence="2" id="KW-1185">Reference proteome</keyword>
<dbReference type="Proteomes" id="UP000306912">
    <property type="component" value="Unassembled WGS sequence"/>
</dbReference>
<protein>
    <submittedName>
        <fullName evidence="1">Uncharacterized protein</fullName>
    </submittedName>
</protein>
<accession>A0A5R8Q8F0</accession>
<dbReference type="AlphaFoldDB" id="A0A5R8Q8F0"/>
<proteinExistence type="predicted"/>
<dbReference type="InParanoid" id="A0A5R8Q8F0"/>
<reference evidence="1 2" key="1">
    <citation type="submission" date="2019-05" db="EMBL/GenBank/DDBJ databases">
        <title>Culicoidintestinum kansasii gen. nov., sp. nov. from the gastrointestinal tract of the biting midge, Culicoides sonorensis.</title>
        <authorList>
            <person name="Neupane S."/>
            <person name="Ghosh A."/>
            <person name="Gunther S."/>
            <person name="Martin K."/>
            <person name="Zurek L."/>
        </authorList>
    </citation>
    <scope>NUCLEOTIDE SEQUENCE [LARGE SCALE GENOMIC DNA]</scope>
    <source>
        <strain evidence="1 2">CS-1</strain>
    </source>
</reference>
<organism evidence="1 2">
    <name type="scientific">Culicoidibacter larvae</name>
    <dbReference type="NCBI Taxonomy" id="2579976"/>
    <lineage>
        <taxon>Bacteria</taxon>
        <taxon>Bacillati</taxon>
        <taxon>Bacillota</taxon>
        <taxon>Culicoidibacteria</taxon>
        <taxon>Culicoidibacterales</taxon>
        <taxon>Culicoidibacteraceae</taxon>
        <taxon>Culicoidibacter</taxon>
    </lineage>
</organism>
<dbReference type="RefSeq" id="WP_138192333.1">
    <property type="nucleotide sequence ID" value="NZ_VBWP01000012.1"/>
</dbReference>
<sequence>MEVIIDDKKKSKKISKELKVRKIVPASLVGGYPNLSQSIGFALCQNGIYVYSTTKPLTTISMAWDEIEYVSCIVDIDDQTYLKNKSVLGRALVGGVLFGGLGAVVGAISGTGNKAKGNKLTNAIFTIAPKDDGVEEIAFRVDTKLKSVSDHLDGMVKDLKQYVPSNKLVLK</sequence>
<gene>
    <name evidence="1" type="ORF">FEZ08_10980</name>
</gene>
<name>A0A5R8Q8F0_9FIRM</name>
<evidence type="ECO:0000313" key="1">
    <source>
        <dbReference type="EMBL" id="TLG71410.1"/>
    </source>
</evidence>
<evidence type="ECO:0000313" key="2">
    <source>
        <dbReference type="Proteomes" id="UP000306912"/>
    </source>
</evidence>
<comment type="caution">
    <text evidence="1">The sequence shown here is derived from an EMBL/GenBank/DDBJ whole genome shotgun (WGS) entry which is preliminary data.</text>
</comment>